<gene>
    <name evidence="2" type="ORF">HBF25_08300</name>
</gene>
<accession>A0A7X5U9V0</accession>
<reference evidence="2 3" key="1">
    <citation type="submission" date="2020-03" db="EMBL/GenBank/DDBJ databases">
        <authorList>
            <person name="Lai Q."/>
        </authorList>
    </citation>
    <scope>NUCLEOTIDE SEQUENCE [LARGE SCALE GENOMIC DNA]</scope>
    <source>
        <strain evidence="2 3">CCUG 25036</strain>
    </source>
</reference>
<evidence type="ECO:0000313" key="2">
    <source>
        <dbReference type="EMBL" id="NII06383.1"/>
    </source>
</evidence>
<sequence>MTIMAKKIPALAAVLMAGMSFSNWAHGATLRTEDVVAAFDLGVASGLPFTLDLPVEREREKRDLATEASAALTIDAELPVSIGFPDESQGRLFRGTYSDSPVVLTRRNGHIDISQPQEDGMHVAGYSAGESRVENIVIPDAGGGTPGGAPLQRSRRSEGLPEGVVSRSVKLNIFVHDDIKDYMTPAQIHAGYVAWWLSDAIGSALPFVRFDVSYHAFVEGITNIPYMHSRALQDWTHIAQSWAEAEDIDFDDTHLNKFMLVTLLDPQPGVTGIAWQEGNAALSAITGRYRIVAHELGHLFGATHDNAKLGFRWAWYCESNMYPAASAFRANCYTYSDENMRRMRAYIVEGPRSTGHADRGPAIIN</sequence>
<keyword evidence="1" id="KW-0732">Signal</keyword>
<dbReference type="Proteomes" id="UP000490980">
    <property type="component" value="Unassembled WGS sequence"/>
</dbReference>
<dbReference type="GO" id="GO:0008237">
    <property type="term" value="F:metallopeptidase activity"/>
    <property type="evidence" value="ECO:0007669"/>
    <property type="project" value="InterPro"/>
</dbReference>
<dbReference type="SUPFAM" id="SSF55486">
    <property type="entry name" value="Metalloproteases ('zincins'), catalytic domain"/>
    <property type="match status" value="1"/>
</dbReference>
<feature type="signal peptide" evidence="1">
    <location>
        <begin position="1"/>
        <end position="27"/>
    </location>
</feature>
<keyword evidence="3" id="KW-1185">Reference proteome</keyword>
<organism evidence="2 3">
    <name type="scientific">Luteibacter anthropi</name>
    <dbReference type="NCBI Taxonomy" id="564369"/>
    <lineage>
        <taxon>Bacteria</taxon>
        <taxon>Pseudomonadati</taxon>
        <taxon>Pseudomonadota</taxon>
        <taxon>Gammaproteobacteria</taxon>
        <taxon>Lysobacterales</taxon>
        <taxon>Rhodanobacteraceae</taxon>
        <taxon>Luteibacter</taxon>
    </lineage>
</organism>
<dbReference type="AlphaFoldDB" id="A0A7X5U9V0"/>
<proteinExistence type="predicted"/>
<protein>
    <recommendedName>
        <fullName evidence="4">Peptidase M12B domain-containing protein</fullName>
    </recommendedName>
</protein>
<feature type="chain" id="PRO_5031050967" description="Peptidase M12B domain-containing protein" evidence="1">
    <location>
        <begin position="28"/>
        <end position="365"/>
    </location>
</feature>
<evidence type="ECO:0000313" key="3">
    <source>
        <dbReference type="Proteomes" id="UP000490980"/>
    </source>
</evidence>
<dbReference type="InterPro" id="IPR024079">
    <property type="entry name" value="MetalloPept_cat_dom_sf"/>
</dbReference>
<evidence type="ECO:0000256" key="1">
    <source>
        <dbReference type="SAM" id="SignalP"/>
    </source>
</evidence>
<dbReference type="EMBL" id="JAARLZ010000004">
    <property type="protein sequence ID" value="NII06383.1"/>
    <property type="molecule type" value="Genomic_DNA"/>
</dbReference>
<dbReference type="Gene3D" id="3.40.390.10">
    <property type="entry name" value="Collagenase (Catalytic Domain)"/>
    <property type="match status" value="1"/>
</dbReference>
<evidence type="ECO:0008006" key="4">
    <source>
        <dbReference type="Google" id="ProtNLM"/>
    </source>
</evidence>
<name>A0A7X5U9V0_9GAMM</name>
<comment type="caution">
    <text evidence="2">The sequence shown here is derived from an EMBL/GenBank/DDBJ whole genome shotgun (WGS) entry which is preliminary data.</text>
</comment>